<comment type="caution">
    <text evidence="1">The sequence shown here is derived from an EMBL/GenBank/DDBJ whole genome shotgun (WGS) entry which is preliminary data.</text>
</comment>
<dbReference type="EMBL" id="AZJH01000005">
    <property type="protein sequence ID" value="ETD29588.1"/>
    <property type="molecule type" value="Genomic_DNA"/>
</dbReference>
<proteinExistence type="predicted"/>
<gene>
    <name evidence="1" type="ORF">HMPREF1173_00272</name>
</gene>
<reference evidence="1 2" key="1">
    <citation type="submission" date="2013-10" db="EMBL/GenBank/DDBJ databases">
        <title>The Genome Sequence of Prevotella nigrescens CC14M.</title>
        <authorList>
            <consortium name="The Broad Institute Genomics Platform"/>
            <person name="Earl A."/>
            <person name="Allen-Vercoe E."/>
            <person name="Daigneault M."/>
            <person name="Young S.K."/>
            <person name="Zeng Q."/>
            <person name="Gargeya S."/>
            <person name="Fitzgerald M."/>
            <person name="Abouelleil A."/>
            <person name="Alvarado L."/>
            <person name="Chapman S.B."/>
            <person name="Gainer-Dewar J."/>
            <person name="Goldberg J."/>
            <person name="Griggs A."/>
            <person name="Gujja S."/>
            <person name="Hansen M."/>
            <person name="Howarth C."/>
            <person name="Imamovic A."/>
            <person name="Ireland A."/>
            <person name="Larimer J."/>
            <person name="McCowan C."/>
            <person name="Murphy C."/>
            <person name="Pearson M."/>
            <person name="Poon T.W."/>
            <person name="Priest M."/>
            <person name="Roberts A."/>
            <person name="Saif S."/>
            <person name="Shea T."/>
            <person name="Sykes S."/>
            <person name="Wortman J."/>
            <person name="Nusbaum C."/>
            <person name="Birren B."/>
        </authorList>
    </citation>
    <scope>NUCLEOTIDE SEQUENCE [LARGE SCALE GENOMIC DNA]</scope>
    <source>
        <strain evidence="1 2">CC14M</strain>
    </source>
</reference>
<dbReference type="GeneID" id="67366029"/>
<evidence type="ECO:0000313" key="2">
    <source>
        <dbReference type="Proteomes" id="UP000018727"/>
    </source>
</evidence>
<dbReference type="Proteomes" id="UP000018727">
    <property type="component" value="Unassembled WGS sequence"/>
</dbReference>
<dbReference type="HOGENOM" id="CLU_548421_0_0_10"/>
<accession>V8CQD3</accession>
<dbReference type="AlphaFoldDB" id="V8CQD3"/>
<evidence type="ECO:0000313" key="1">
    <source>
        <dbReference type="EMBL" id="ETD29588.1"/>
    </source>
</evidence>
<dbReference type="OrthoDB" id="1100636at2"/>
<dbReference type="RefSeq" id="WP_023924890.1">
    <property type="nucleotide sequence ID" value="NZ_KI669430.1"/>
</dbReference>
<sequence length="497" mass="56595">MKKEAMKKILFLLLILGIYSCQDSEITEVTQKTITEKQSESDFLVFRTKGELQSSIQTLKRLKDSQVKDFATTRAAISVPIPDSFQSLLESNREKCLSKLTAAQLDTIKKDPDQLEFCLSDSVIADYEFAQLLNANRMIQVEGIVYRYFPNCVAYTKARNAKALKNLPEQLKPAEKESELRISSDSDEIITIIRNKYKEEEATTETNHSKGDYDGDGLQLGNGVIIPLDNIRDVDYNSNGDGGWLHKMWNGIWGRNVLAIKKINGHKRLRLGFYDQHYIVYANIGAKLKMQKKVCGIWWNCKADEMRIGWSAIEMKTTFSKPFIKILKPELSMQPNIINNNDIYPPFIRSGFPFKNEDQVLLHLPLVSYDLKTKDINSFLQHGIQEALKKAKERVTDINNPSGKFGIYSADDNVFYAVCGSDEKSKQNTRTFEHKFYRQNFPGSIKIGISYGGGDIKVTELEINKGVNVKLGRGIVYGAIKYRGKWFAARITKEDVE</sequence>
<name>V8CQD3_9BACT</name>
<evidence type="ECO:0008006" key="3">
    <source>
        <dbReference type="Google" id="ProtNLM"/>
    </source>
</evidence>
<dbReference type="PATRIC" id="fig|1073366.3.peg.270"/>
<keyword evidence="2" id="KW-1185">Reference proteome</keyword>
<dbReference type="PROSITE" id="PS51257">
    <property type="entry name" value="PROKAR_LIPOPROTEIN"/>
    <property type="match status" value="1"/>
</dbReference>
<protein>
    <recommendedName>
        <fullName evidence="3">DUF4848 domain-containing protein</fullName>
    </recommendedName>
</protein>
<organism evidence="1 2">
    <name type="scientific">Prevotella nigrescens CC14M</name>
    <dbReference type="NCBI Taxonomy" id="1073366"/>
    <lineage>
        <taxon>Bacteria</taxon>
        <taxon>Pseudomonadati</taxon>
        <taxon>Bacteroidota</taxon>
        <taxon>Bacteroidia</taxon>
        <taxon>Bacteroidales</taxon>
        <taxon>Prevotellaceae</taxon>
        <taxon>Prevotella</taxon>
    </lineage>
</organism>